<keyword evidence="4 5" id="KW-0472">Membrane</keyword>
<dbReference type="PANTHER" id="PTHR11814">
    <property type="entry name" value="SULFATE TRANSPORTER"/>
    <property type="match status" value="1"/>
</dbReference>
<keyword evidence="2 5" id="KW-0812">Transmembrane</keyword>
<organism evidence="7 8">
    <name type="scientific">Miscanthus lutarioriparius</name>
    <dbReference type="NCBI Taxonomy" id="422564"/>
    <lineage>
        <taxon>Eukaryota</taxon>
        <taxon>Viridiplantae</taxon>
        <taxon>Streptophyta</taxon>
        <taxon>Embryophyta</taxon>
        <taxon>Tracheophyta</taxon>
        <taxon>Spermatophyta</taxon>
        <taxon>Magnoliopsida</taxon>
        <taxon>Liliopsida</taxon>
        <taxon>Poales</taxon>
        <taxon>Poaceae</taxon>
        <taxon>PACMAD clade</taxon>
        <taxon>Panicoideae</taxon>
        <taxon>Andropogonodae</taxon>
        <taxon>Andropogoneae</taxon>
        <taxon>Saccharinae</taxon>
        <taxon>Miscanthus</taxon>
    </lineage>
</organism>
<evidence type="ECO:0000259" key="6">
    <source>
        <dbReference type="Pfam" id="PF00916"/>
    </source>
</evidence>
<evidence type="ECO:0000256" key="3">
    <source>
        <dbReference type="ARBA" id="ARBA00022989"/>
    </source>
</evidence>
<keyword evidence="3 5" id="KW-1133">Transmembrane helix</keyword>
<sequence length="274" mass="29239">MVVVQQVIDVPAAAADDSARRRPARVPVPPPRSLLSTVGAKLKETLFPDDPFRAVAREPAGRRRALTVLRYLLPCLEWLPSYSFGKLRSDVVSGVTIASLAVPQGISYARLAGLDPVMGLYSSFVPALVYAALGSSRELAVGSTAVISLLFASMLGPAASPAQDPALYASLAFTATFFAGAFQAALGVLRLGFLIDFLSHAAIVGFMGGAATVVALQQLRGFLGLPHFTHATDLPAVMRSVFSQSAHWLWQPFLLGACLFVFLQITRYIVSTYN</sequence>
<name>A0A811MDY9_9POAL</name>
<evidence type="ECO:0000256" key="4">
    <source>
        <dbReference type="ARBA" id="ARBA00023136"/>
    </source>
</evidence>
<protein>
    <recommendedName>
        <fullName evidence="6">SLC26A/SulP transporter domain-containing protein</fullName>
    </recommendedName>
</protein>
<dbReference type="InterPro" id="IPR001902">
    <property type="entry name" value="SLC26A/SulP_fam"/>
</dbReference>
<dbReference type="OrthoDB" id="683216at2759"/>
<comment type="caution">
    <text evidence="7">The sequence shown here is derived from an EMBL/GenBank/DDBJ whole genome shotgun (WGS) entry which is preliminary data.</text>
</comment>
<feature type="transmembrane region" description="Helical" evidence="5">
    <location>
        <begin position="193"/>
        <end position="216"/>
    </location>
</feature>
<feature type="transmembrane region" description="Helical" evidence="5">
    <location>
        <begin position="166"/>
        <end position="186"/>
    </location>
</feature>
<dbReference type="GO" id="GO:0055085">
    <property type="term" value="P:transmembrane transport"/>
    <property type="evidence" value="ECO:0007669"/>
    <property type="project" value="InterPro"/>
</dbReference>
<feature type="transmembrane region" description="Helical" evidence="5">
    <location>
        <begin position="248"/>
        <end position="270"/>
    </location>
</feature>
<proteinExistence type="predicted"/>
<evidence type="ECO:0000256" key="1">
    <source>
        <dbReference type="ARBA" id="ARBA00004141"/>
    </source>
</evidence>
<comment type="subcellular location">
    <subcellularLocation>
        <location evidence="1">Membrane</location>
        <topology evidence="1">Multi-pass membrane protein</topology>
    </subcellularLocation>
</comment>
<evidence type="ECO:0000313" key="8">
    <source>
        <dbReference type="Proteomes" id="UP000604825"/>
    </source>
</evidence>
<dbReference type="AlphaFoldDB" id="A0A811MDY9"/>
<evidence type="ECO:0000313" key="7">
    <source>
        <dbReference type="EMBL" id="CAD6205159.1"/>
    </source>
</evidence>
<evidence type="ECO:0000256" key="2">
    <source>
        <dbReference type="ARBA" id="ARBA00022692"/>
    </source>
</evidence>
<feature type="transmembrane region" description="Helical" evidence="5">
    <location>
        <begin position="140"/>
        <end position="160"/>
    </location>
</feature>
<dbReference type="InterPro" id="IPR011547">
    <property type="entry name" value="SLC26A/SulP_dom"/>
</dbReference>
<reference evidence="7" key="1">
    <citation type="submission" date="2020-10" db="EMBL/GenBank/DDBJ databases">
        <authorList>
            <person name="Han B."/>
            <person name="Lu T."/>
            <person name="Zhao Q."/>
            <person name="Huang X."/>
            <person name="Zhao Y."/>
        </authorList>
    </citation>
    <scope>NUCLEOTIDE SEQUENCE</scope>
</reference>
<feature type="domain" description="SLC26A/SulP transporter" evidence="6">
    <location>
        <begin position="87"/>
        <end position="273"/>
    </location>
</feature>
<dbReference type="GO" id="GO:0016020">
    <property type="term" value="C:membrane"/>
    <property type="evidence" value="ECO:0007669"/>
    <property type="project" value="UniProtKB-SubCell"/>
</dbReference>
<dbReference type="Pfam" id="PF00916">
    <property type="entry name" value="Sulfate_transp"/>
    <property type="match status" value="1"/>
</dbReference>
<accession>A0A811MDY9</accession>
<gene>
    <name evidence="7" type="ORF">NCGR_LOCUS2992</name>
</gene>
<dbReference type="EMBL" id="CAJGYO010000001">
    <property type="protein sequence ID" value="CAD6205159.1"/>
    <property type="molecule type" value="Genomic_DNA"/>
</dbReference>
<dbReference type="Proteomes" id="UP000604825">
    <property type="component" value="Unassembled WGS sequence"/>
</dbReference>
<keyword evidence="8" id="KW-1185">Reference proteome</keyword>
<evidence type="ECO:0000256" key="5">
    <source>
        <dbReference type="SAM" id="Phobius"/>
    </source>
</evidence>